<keyword evidence="1" id="KW-0472">Membrane</keyword>
<dbReference type="Proteomes" id="UP001218218">
    <property type="component" value="Unassembled WGS sequence"/>
</dbReference>
<keyword evidence="1" id="KW-1133">Transmembrane helix</keyword>
<proteinExistence type="predicted"/>
<feature type="transmembrane region" description="Helical" evidence="1">
    <location>
        <begin position="14"/>
        <end position="38"/>
    </location>
</feature>
<accession>A0AAD6ZB64</accession>
<protein>
    <recommendedName>
        <fullName evidence="4">Transmembrane protein</fullName>
    </recommendedName>
</protein>
<reference evidence="2" key="1">
    <citation type="submission" date="2023-03" db="EMBL/GenBank/DDBJ databases">
        <title>Massive genome expansion in bonnet fungi (Mycena s.s.) driven by repeated elements and novel gene families across ecological guilds.</title>
        <authorList>
            <consortium name="Lawrence Berkeley National Laboratory"/>
            <person name="Harder C.B."/>
            <person name="Miyauchi S."/>
            <person name="Viragh M."/>
            <person name="Kuo A."/>
            <person name="Thoen E."/>
            <person name="Andreopoulos B."/>
            <person name="Lu D."/>
            <person name="Skrede I."/>
            <person name="Drula E."/>
            <person name="Henrissat B."/>
            <person name="Morin E."/>
            <person name="Kohler A."/>
            <person name="Barry K."/>
            <person name="LaButti K."/>
            <person name="Morin E."/>
            <person name="Salamov A."/>
            <person name="Lipzen A."/>
            <person name="Mereny Z."/>
            <person name="Hegedus B."/>
            <person name="Baldrian P."/>
            <person name="Stursova M."/>
            <person name="Weitz H."/>
            <person name="Taylor A."/>
            <person name="Grigoriev I.V."/>
            <person name="Nagy L.G."/>
            <person name="Martin F."/>
            <person name="Kauserud H."/>
        </authorList>
    </citation>
    <scope>NUCLEOTIDE SEQUENCE</scope>
    <source>
        <strain evidence="2">CBHHK002</strain>
    </source>
</reference>
<organism evidence="2 3">
    <name type="scientific">Mycena albidolilacea</name>
    <dbReference type="NCBI Taxonomy" id="1033008"/>
    <lineage>
        <taxon>Eukaryota</taxon>
        <taxon>Fungi</taxon>
        <taxon>Dikarya</taxon>
        <taxon>Basidiomycota</taxon>
        <taxon>Agaricomycotina</taxon>
        <taxon>Agaricomycetes</taxon>
        <taxon>Agaricomycetidae</taxon>
        <taxon>Agaricales</taxon>
        <taxon>Marasmiineae</taxon>
        <taxon>Mycenaceae</taxon>
        <taxon>Mycena</taxon>
    </lineage>
</organism>
<comment type="caution">
    <text evidence="2">The sequence shown here is derived from an EMBL/GenBank/DDBJ whole genome shotgun (WGS) entry which is preliminary data.</text>
</comment>
<name>A0AAD6ZB64_9AGAR</name>
<evidence type="ECO:0000313" key="3">
    <source>
        <dbReference type="Proteomes" id="UP001218218"/>
    </source>
</evidence>
<gene>
    <name evidence="2" type="ORF">DFH08DRAFT_895940</name>
</gene>
<keyword evidence="1" id="KW-0812">Transmembrane</keyword>
<evidence type="ECO:0000256" key="1">
    <source>
        <dbReference type="SAM" id="Phobius"/>
    </source>
</evidence>
<dbReference type="AlphaFoldDB" id="A0AAD6ZB64"/>
<evidence type="ECO:0000313" key="2">
    <source>
        <dbReference type="EMBL" id="KAJ7314311.1"/>
    </source>
</evidence>
<evidence type="ECO:0008006" key="4">
    <source>
        <dbReference type="Google" id="ProtNLM"/>
    </source>
</evidence>
<sequence>MLETDDCGRAADQLVDALCLSCSFFAFFRFLALAALLASENEKDVMYFALFYSVTEDSSSWRVFVSWPRDLRACYPQRPSAADVCSSQGGRVTPDARETLAKKNEAVLWPSPPPSLAPSAPSLVDPASLSRTVDTLVPVFGGGAVGVGRHVKGLRFGSPLLFTLSWFRSSREGLLVCLKGE</sequence>
<dbReference type="EMBL" id="JARIHO010000068">
    <property type="protein sequence ID" value="KAJ7314311.1"/>
    <property type="molecule type" value="Genomic_DNA"/>
</dbReference>
<keyword evidence="3" id="KW-1185">Reference proteome</keyword>